<dbReference type="NCBIfam" id="TIGR01210">
    <property type="entry name" value="archaeosine biosynthesis radical SAM protein RaSEA"/>
    <property type="match status" value="1"/>
</dbReference>
<dbReference type="Proteomes" id="UP000217528">
    <property type="component" value="Unassembled WGS sequence"/>
</dbReference>
<gene>
    <name evidence="2" type="ORF">ASJ82_01920</name>
    <name evidence="3" type="ORF">MSCUN_05270</name>
</gene>
<evidence type="ECO:0000259" key="1">
    <source>
        <dbReference type="SMART" id="SM00729"/>
    </source>
</evidence>
<reference evidence="2 4" key="2">
    <citation type="journal article" date="2017" name="BMC Genomics">
        <title>Genomic analysis of methanogenic archaea reveals a shift towards energy conservation.</title>
        <authorList>
            <person name="Gilmore S.P."/>
            <person name="Henske J.K."/>
            <person name="Sexton J.A."/>
            <person name="Solomon K.V."/>
            <person name="Seppala S."/>
            <person name="Yoo J.I."/>
            <person name="Huyett L.M."/>
            <person name="Pressman A."/>
            <person name="Cogan J.Z."/>
            <person name="Kivenson V."/>
            <person name="Peng X."/>
            <person name="Tan Y."/>
            <person name="Valentine D.L."/>
            <person name="O'Malley M.A."/>
        </authorList>
    </citation>
    <scope>NUCLEOTIDE SEQUENCE [LARGE SCALE GENOMIC DNA]</scope>
    <source>
        <strain evidence="2 4">1R-7</strain>
    </source>
</reference>
<dbReference type="InterPro" id="IPR006638">
    <property type="entry name" value="Elp3/MiaA/NifB-like_rSAM"/>
</dbReference>
<dbReference type="GO" id="GO:0003824">
    <property type="term" value="F:catalytic activity"/>
    <property type="evidence" value="ECO:0007669"/>
    <property type="project" value="InterPro"/>
</dbReference>
<comment type="caution">
    <text evidence="2">The sequence shown here is derived from an EMBL/GenBank/DDBJ whole genome shotgun (WGS) entry which is preliminary data.</text>
</comment>
<organism evidence="2 4">
    <name type="scientific">Methanosphaera cuniculi</name>
    <dbReference type="NCBI Taxonomy" id="1077256"/>
    <lineage>
        <taxon>Archaea</taxon>
        <taxon>Methanobacteriati</taxon>
        <taxon>Methanobacteriota</taxon>
        <taxon>Methanomada group</taxon>
        <taxon>Methanobacteria</taxon>
        <taxon>Methanobacteriales</taxon>
        <taxon>Methanobacteriaceae</taxon>
        <taxon>Methanosphaera</taxon>
    </lineage>
</organism>
<evidence type="ECO:0000313" key="2">
    <source>
        <dbReference type="EMBL" id="PAV07012.1"/>
    </source>
</evidence>
<dbReference type="GO" id="GO:0051536">
    <property type="term" value="F:iron-sulfur cluster binding"/>
    <property type="evidence" value="ECO:0007669"/>
    <property type="project" value="InterPro"/>
</dbReference>
<protein>
    <submittedName>
        <fullName evidence="2">Radical SAM protein</fullName>
    </submittedName>
</protein>
<dbReference type="EMBL" id="LWMS01000012">
    <property type="protein sequence ID" value="PWL08549.1"/>
    <property type="molecule type" value="Genomic_DNA"/>
</dbReference>
<dbReference type="RefSeq" id="WP_095608934.1">
    <property type="nucleotide sequence ID" value="NZ_LMVN01000023.1"/>
</dbReference>
<keyword evidence="4" id="KW-1185">Reference proteome</keyword>
<name>A0A2A2HC60_9EURY</name>
<sequence length="368" mass="41748">MQIQKINKQLRENAIENIKNKRERKKDKKPIGAYAASWAGEDRLYDSVGYTIFMVLPTSGCQWAVDSGGCTMCSYIADSPLCNITDDDLIEIFNTQWNKQLEKTDISSHDNVAVKLFVSGSFLNTNEISSKVQDYIFNEFSKYDNIKEVIVESKPEYIDEESLKHLASLIPGKIFEIGIGLETSNEETRLNNINKGITNQSFENAINTINSIKDYDIRGKAYLLIKPILLSEKDAINEAIDSAKYAKDVGVRRIAYCPATVHGGTLMDYLWKRGSYNPPWIWSTIKILKEVRNNVDIPMIMDTAGFGTRRGPFNCKKCNAKLKSLIIKSNLEQEIPEELETFTCECKDKWEADLEFSDILNTTTNPKA</sequence>
<dbReference type="SUPFAM" id="SSF102114">
    <property type="entry name" value="Radical SAM enzymes"/>
    <property type="match status" value="1"/>
</dbReference>
<dbReference type="CDD" id="cd01335">
    <property type="entry name" value="Radical_SAM"/>
    <property type="match status" value="1"/>
</dbReference>
<dbReference type="SMART" id="SM00729">
    <property type="entry name" value="Elp3"/>
    <property type="match status" value="1"/>
</dbReference>
<evidence type="ECO:0000313" key="5">
    <source>
        <dbReference type="Proteomes" id="UP000246004"/>
    </source>
</evidence>
<dbReference type="Proteomes" id="UP000246004">
    <property type="component" value="Unassembled WGS sequence"/>
</dbReference>
<dbReference type="InterPro" id="IPR005909">
    <property type="entry name" value="RaSEA"/>
</dbReference>
<dbReference type="PIRSF" id="PIRSF004954">
    <property type="entry name" value="Radical_SAM"/>
    <property type="match status" value="1"/>
</dbReference>
<dbReference type="InterPro" id="IPR058240">
    <property type="entry name" value="rSAM_sf"/>
</dbReference>
<dbReference type="AlphaFoldDB" id="A0A2A2HC60"/>
<accession>A0A2A2HC60</accession>
<evidence type="ECO:0000313" key="3">
    <source>
        <dbReference type="EMBL" id="PWL08549.1"/>
    </source>
</evidence>
<evidence type="ECO:0000313" key="4">
    <source>
        <dbReference type="Proteomes" id="UP000217528"/>
    </source>
</evidence>
<proteinExistence type="predicted"/>
<reference evidence="3 5" key="1">
    <citation type="submission" date="2016-04" db="EMBL/GenBank/DDBJ databases">
        <title>Genome sequence of Methanosphaera cuniculi DSM 4103.</title>
        <authorList>
            <person name="Poehlein A."/>
            <person name="Seedorf H."/>
            <person name="Daniel R."/>
        </authorList>
    </citation>
    <scope>NUCLEOTIDE SEQUENCE [LARGE SCALE GENOMIC DNA]</scope>
    <source>
        <strain evidence="3 5">DSM 4103</strain>
    </source>
</reference>
<feature type="domain" description="Elp3/MiaA/NifB-like radical SAM core" evidence="1">
    <location>
        <begin position="51"/>
        <end position="290"/>
    </location>
</feature>
<dbReference type="OrthoDB" id="105445at2157"/>
<dbReference type="EMBL" id="LMVN01000023">
    <property type="protein sequence ID" value="PAV07012.1"/>
    <property type="molecule type" value="Genomic_DNA"/>
</dbReference>